<organism evidence="1 2">
    <name type="scientific">Acidianus brierleyi</name>
    <dbReference type="NCBI Taxonomy" id="41673"/>
    <lineage>
        <taxon>Archaea</taxon>
        <taxon>Thermoproteota</taxon>
        <taxon>Thermoprotei</taxon>
        <taxon>Sulfolobales</taxon>
        <taxon>Sulfolobaceae</taxon>
        <taxon>Acidianus</taxon>
    </lineage>
</organism>
<protein>
    <submittedName>
        <fullName evidence="1">Uncharacterized protein</fullName>
    </submittedName>
</protein>
<dbReference type="OrthoDB" id="43052at2157"/>
<dbReference type="EMBL" id="CP029289">
    <property type="protein sequence ID" value="AWR95647.1"/>
    <property type="molecule type" value="Genomic_DNA"/>
</dbReference>
<dbReference type="GeneID" id="36833426"/>
<dbReference type="Proteomes" id="UP000248044">
    <property type="component" value="Chromosome"/>
</dbReference>
<name>A0A2U9IHY2_9CREN</name>
<gene>
    <name evidence="1" type="ORF">DFR85_14680</name>
</gene>
<reference evidence="1 2" key="1">
    <citation type="submission" date="2018-05" db="EMBL/GenBank/DDBJ databases">
        <title>Complete Genome Sequences of Extremely Thermoacidophilic, Metal-Mobilizing Type-Strain Members of the Archaeal Family Sulfolobaceae: Acidianus brierleyi DSM-1651T, Acidianus sulfidivorans DSM-18786T, Metallosphaera hakonensis DSM-7519T, and Metallosphaera prunae DSM-10039T.</title>
        <authorList>
            <person name="Counts J.A."/>
            <person name="Kelly R.M."/>
        </authorList>
    </citation>
    <scope>NUCLEOTIDE SEQUENCE [LARGE SCALE GENOMIC DNA]</scope>
    <source>
        <strain evidence="1 2">DSM 1651</strain>
    </source>
</reference>
<sequence>MPTVSTWLNPSTFKLLEDFAESVNSSPSKLIKQMIEDKIKHYYSEEYARKVEELYRWLYYEGDYLPFDIYAKRILKNKNSEAILSIISTNDELRVLLKTLGMLMLVVSCKSYSDISSEDILMIKNIKYAIIDEIKGIKVYYKPLFYAKILWLKCIDKIRNASLNNQRDWEKYAFTCGLQAITFLSEDTLSEIYNKLGLHNIEDRWKELIKYAINITNSPEKIVEKCANCRSEIINGKCSCKITIKYLSDINL</sequence>
<keyword evidence="2" id="KW-1185">Reference proteome</keyword>
<dbReference type="RefSeq" id="WP_110271525.1">
    <property type="nucleotide sequence ID" value="NZ_CP029289.2"/>
</dbReference>
<accession>A0A2U9IHY2</accession>
<dbReference type="KEGG" id="abri:DFR85_14680"/>
<evidence type="ECO:0000313" key="2">
    <source>
        <dbReference type="Proteomes" id="UP000248044"/>
    </source>
</evidence>
<evidence type="ECO:0000313" key="1">
    <source>
        <dbReference type="EMBL" id="AWR95647.1"/>
    </source>
</evidence>
<dbReference type="AlphaFoldDB" id="A0A2U9IHY2"/>
<proteinExistence type="predicted"/>